<gene>
    <name evidence="2" type="ORF">BJ508DRAFT_376416</name>
</gene>
<dbReference type="AlphaFoldDB" id="A0A3N4IBI7"/>
<evidence type="ECO:0000313" key="2">
    <source>
        <dbReference type="EMBL" id="RPA81510.1"/>
    </source>
</evidence>
<keyword evidence="3" id="KW-1185">Reference proteome</keyword>
<evidence type="ECO:0000313" key="3">
    <source>
        <dbReference type="Proteomes" id="UP000275078"/>
    </source>
</evidence>
<name>A0A3N4IBI7_ASCIM</name>
<reference evidence="2 3" key="1">
    <citation type="journal article" date="2018" name="Nat. Ecol. Evol.">
        <title>Pezizomycetes genomes reveal the molecular basis of ectomycorrhizal truffle lifestyle.</title>
        <authorList>
            <person name="Murat C."/>
            <person name="Payen T."/>
            <person name="Noel B."/>
            <person name="Kuo A."/>
            <person name="Morin E."/>
            <person name="Chen J."/>
            <person name="Kohler A."/>
            <person name="Krizsan K."/>
            <person name="Balestrini R."/>
            <person name="Da Silva C."/>
            <person name="Montanini B."/>
            <person name="Hainaut M."/>
            <person name="Levati E."/>
            <person name="Barry K.W."/>
            <person name="Belfiori B."/>
            <person name="Cichocki N."/>
            <person name="Clum A."/>
            <person name="Dockter R.B."/>
            <person name="Fauchery L."/>
            <person name="Guy J."/>
            <person name="Iotti M."/>
            <person name="Le Tacon F."/>
            <person name="Lindquist E.A."/>
            <person name="Lipzen A."/>
            <person name="Malagnac F."/>
            <person name="Mello A."/>
            <person name="Molinier V."/>
            <person name="Miyauchi S."/>
            <person name="Poulain J."/>
            <person name="Riccioni C."/>
            <person name="Rubini A."/>
            <person name="Sitrit Y."/>
            <person name="Splivallo R."/>
            <person name="Traeger S."/>
            <person name="Wang M."/>
            <person name="Zifcakova L."/>
            <person name="Wipf D."/>
            <person name="Zambonelli A."/>
            <person name="Paolocci F."/>
            <person name="Nowrousian M."/>
            <person name="Ottonello S."/>
            <person name="Baldrian P."/>
            <person name="Spatafora J.W."/>
            <person name="Henrissat B."/>
            <person name="Nagy L.G."/>
            <person name="Aury J.M."/>
            <person name="Wincker P."/>
            <person name="Grigoriev I.V."/>
            <person name="Bonfante P."/>
            <person name="Martin F.M."/>
        </authorList>
    </citation>
    <scope>NUCLEOTIDE SEQUENCE [LARGE SCALE GENOMIC DNA]</scope>
    <source>
        <strain evidence="2 3">RN42</strain>
    </source>
</reference>
<feature type="compositionally biased region" description="Basic and acidic residues" evidence="1">
    <location>
        <begin position="945"/>
        <end position="958"/>
    </location>
</feature>
<feature type="region of interest" description="Disordered" evidence="1">
    <location>
        <begin position="943"/>
        <end position="962"/>
    </location>
</feature>
<dbReference type="EMBL" id="ML119679">
    <property type="protein sequence ID" value="RPA81510.1"/>
    <property type="molecule type" value="Genomic_DNA"/>
</dbReference>
<feature type="region of interest" description="Disordered" evidence="1">
    <location>
        <begin position="452"/>
        <end position="471"/>
    </location>
</feature>
<evidence type="ECO:0000256" key="1">
    <source>
        <dbReference type="SAM" id="MobiDB-lite"/>
    </source>
</evidence>
<dbReference type="Proteomes" id="UP000275078">
    <property type="component" value="Unassembled WGS sequence"/>
</dbReference>
<sequence length="1271" mass="147028">MEMEMDSTELHRECLLSPRLFVDIGNHNPVYAFANRYTVPDYSLPILTPALHDACITLQQTFNRSNRNLDAHVSLRRGEPDFARGYRDDPQILNRPRKPNYKRLVKIGFLSTHFYDDCDYSEHSKEPYNPPKLIPGKLHERIAKLEDRKRGLVLFKKRCRMQTRPLDGRSGNFRPRSSKASLRKVASNIFRRPLKVSISKPPSMPLLPKADTSQHLAEETFLPLGNDQFFRLTYETRLQPKPFFRSHPRYTGLGGSFRWTTVYLERASPEEFVHELWLWPAAYKKIPIMPYRTHHHHSACLENGFDESFRMLRKLRTPVGLLSDLLQHEYQKTVRFKEEKKRLIDRFEFICYKLLLLKVNPQKLQEVGPRFQSELEEIDDRLIELGCAPVLVRSEPDRIYMEPPEPRQMAAYIDDELVLPGGRDGYGLTKRVEKYRFKIPRGKGNVVEWPAVRDADSEDSDSWGSDSTATSESNFYQAGDCLKGKIRDGEDATEFAFRKTKELAPLYEEEILEIPISTKRKGSEDSDSTLVESSDDDSQTTQKQDDRRFLRDIMAGLKADPRVKIRFDYGGVHNLPEYTVEKSYEFADRKNPDFLQMKYYEMQWERNRARMRAERRLLPVKWAWGNGAAGQESSSQLLKIYKEHATEVTEEGLWFKPEECRPELRNINSHLRYEGLDRKEQYTKDEWNLRIKDDGRPTGEVFTVIDDKRCSVDDREGVHWVKRHGDADCSKCVSPQYPLLGPDAWTEKIYQQGMDALASIGQKYLKSVWQMPAEGAFDPSMRLGLMRPSVLAEIEARTAQLEGGQIDIRVFEEAQGTESKEDLDALRCFWSLAVEVGDKINLQRGKPFKFRFSGEDTEAKYIENTGYTETQLFTTFGFDLVTPPSIRTQHIDNHSKGDKYHYLRRAAKFSRKRKPHFDCEQSVSSNYTVTRPRIQYLGDVPSVQETKEDSSGQEHDRYSSLSPKELAEEYSFKPEVYIDFQNTTYQSFGLISLSDTGNYRFETFYVQYRRSPEKGDSYQLITNWVVAVPISNHQEVSKDERNTKVLTLTTKIDPEVYDISQIRYKTSKLQRNISSQACVSPSGQELMETKLVLPKKEKAGCRMWYSKHVDMFGETYFGQSDPERWFTGETEGEAALRDTVLEPASRCLGATFQFQSLPGQLNRVCQEMEHHDGASRSLILGKELLKPLKKVMVRRGPMVWSGNELKAGEVTEYILVPFDQSLPDSRCGKPMVAFWQQPQDVQQSVANISETSVRSIQVGMNEMKRLASLAH</sequence>
<feature type="region of interest" description="Disordered" evidence="1">
    <location>
        <begin position="517"/>
        <end position="547"/>
    </location>
</feature>
<accession>A0A3N4IBI7</accession>
<proteinExistence type="predicted"/>
<protein>
    <submittedName>
        <fullName evidence="2">Uncharacterized protein</fullName>
    </submittedName>
</protein>
<organism evidence="2 3">
    <name type="scientific">Ascobolus immersus RN42</name>
    <dbReference type="NCBI Taxonomy" id="1160509"/>
    <lineage>
        <taxon>Eukaryota</taxon>
        <taxon>Fungi</taxon>
        <taxon>Dikarya</taxon>
        <taxon>Ascomycota</taxon>
        <taxon>Pezizomycotina</taxon>
        <taxon>Pezizomycetes</taxon>
        <taxon>Pezizales</taxon>
        <taxon>Ascobolaceae</taxon>
        <taxon>Ascobolus</taxon>
    </lineage>
</organism>